<dbReference type="GO" id="GO:0045944">
    <property type="term" value="P:positive regulation of transcription by RNA polymerase II"/>
    <property type="evidence" value="ECO:0007669"/>
    <property type="project" value="TreeGrafter"/>
</dbReference>
<evidence type="ECO:0000259" key="6">
    <source>
        <dbReference type="PROSITE" id="PS50048"/>
    </source>
</evidence>
<dbReference type="GO" id="GO:0005634">
    <property type="term" value="C:nucleus"/>
    <property type="evidence" value="ECO:0007669"/>
    <property type="project" value="TreeGrafter"/>
</dbReference>
<keyword evidence="2" id="KW-0238">DNA-binding</keyword>
<accession>A0A9W9B1C0</accession>
<dbReference type="GO" id="GO:0008270">
    <property type="term" value="F:zinc ion binding"/>
    <property type="evidence" value="ECO:0007669"/>
    <property type="project" value="InterPro"/>
</dbReference>
<evidence type="ECO:0000313" key="7">
    <source>
        <dbReference type="EMBL" id="KAJ4494096.1"/>
    </source>
</evidence>
<dbReference type="InterPro" id="IPR036864">
    <property type="entry name" value="Zn2-C6_fun-type_DNA-bd_sf"/>
</dbReference>
<dbReference type="Pfam" id="PF00172">
    <property type="entry name" value="Zn_clus"/>
    <property type="match status" value="1"/>
</dbReference>
<evidence type="ECO:0000256" key="4">
    <source>
        <dbReference type="ARBA" id="ARBA00023242"/>
    </source>
</evidence>
<sequence>MESSIETAENHHLVLRIPKRKLHMSPQMDNNTKTRCDRCRKKNLKCDRAMPSCQNCEGLKECKYTLQNHSHRGIPRCATCQKYGLKCDRDMPACNQCQLQGKPSQCAYLPRRRRNAEEKITFEDDIGTTAGTILKFGFVDQNTNDYEPSQSIIQDQAPSSVSTPIRRFTTTSPSDYQGGASSSHRDSDARSTRGSVRSDSTSFASRIQQSSNGNAIFTRSQRSLPQFSPLPSVILRTLSEKQEAEMPDREAFNKSIKVFLKTLMPEMQESASLSPATYAGVAKYLVTGEIPPHASPYLQTWMTTHRLLPGSQTHPLILIPRDPIPENLAISLQEYQADPVRYTHGDGTTLPEQSIFDRLPVQDELYDILAYAHRAHKNSNIMTDEVRQSGFAHITWPMADIFVRLCPVCAPRDSDPGESLENDD</sequence>
<dbReference type="Gene3D" id="4.10.240.10">
    <property type="entry name" value="Zn(2)-C6 fungal-type DNA-binding domain"/>
    <property type="match status" value="2"/>
</dbReference>
<keyword evidence="4" id="KW-0539">Nucleus</keyword>
<dbReference type="InterPro" id="IPR001138">
    <property type="entry name" value="Zn2Cys6_DnaBD"/>
</dbReference>
<keyword evidence="3" id="KW-0804">Transcription</keyword>
<dbReference type="GO" id="GO:0000978">
    <property type="term" value="F:RNA polymerase II cis-regulatory region sequence-specific DNA binding"/>
    <property type="evidence" value="ECO:0007669"/>
    <property type="project" value="TreeGrafter"/>
</dbReference>
<feature type="compositionally biased region" description="Polar residues" evidence="5">
    <location>
        <begin position="192"/>
        <end position="207"/>
    </location>
</feature>
<reference evidence="7" key="1">
    <citation type="submission" date="2022-08" db="EMBL/GenBank/DDBJ databases">
        <authorList>
            <consortium name="DOE Joint Genome Institute"/>
            <person name="Min B."/>
            <person name="Riley R."/>
            <person name="Sierra-Patev S."/>
            <person name="Naranjo-Ortiz M."/>
            <person name="Looney B."/>
            <person name="Konkel Z."/>
            <person name="Slot J.C."/>
            <person name="Sakamoto Y."/>
            <person name="Steenwyk J.L."/>
            <person name="Rokas A."/>
            <person name="Carro J."/>
            <person name="Camarero S."/>
            <person name="Ferreira P."/>
            <person name="Molpeceres G."/>
            <person name="Ruiz-Duenas F.J."/>
            <person name="Serrano A."/>
            <person name="Henrissat B."/>
            <person name="Drula E."/>
            <person name="Hughes K.W."/>
            <person name="Mata J.L."/>
            <person name="Ishikawa N.K."/>
            <person name="Vargas-Isla R."/>
            <person name="Ushijima S."/>
            <person name="Smith C.A."/>
            <person name="Ahrendt S."/>
            <person name="Andreopoulos W."/>
            <person name="He G."/>
            <person name="Labutti K."/>
            <person name="Lipzen A."/>
            <person name="Ng V."/>
            <person name="Sandor L."/>
            <person name="Barry K."/>
            <person name="Martinez A.T."/>
            <person name="Xiao Y."/>
            <person name="Gibbons J.G."/>
            <person name="Terashima K."/>
            <person name="Hibbett D.S."/>
            <person name="Grigoriev I.V."/>
        </authorList>
    </citation>
    <scope>NUCLEOTIDE SEQUENCE</scope>
    <source>
        <strain evidence="7">Sp2 HRB7682 ss15</strain>
    </source>
</reference>
<gene>
    <name evidence="7" type="ORF">C8J55DRAFT_500581</name>
</gene>
<evidence type="ECO:0000256" key="1">
    <source>
        <dbReference type="ARBA" id="ARBA00023015"/>
    </source>
</evidence>
<protein>
    <recommendedName>
        <fullName evidence="6">Zn(2)-C6 fungal-type domain-containing protein</fullName>
    </recommendedName>
</protein>
<feature type="domain" description="Zn(2)-C6 fungal-type" evidence="6">
    <location>
        <begin position="35"/>
        <end position="64"/>
    </location>
</feature>
<dbReference type="GO" id="GO:0000981">
    <property type="term" value="F:DNA-binding transcription factor activity, RNA polymerase II-specific"/>
    <property type="evidence" value="ECO:0007669"/>
    <property type="project" value="InterPro"/>
</dbReference>
<feature type="region of interest" description="Disordered" evidence="5">
    <location>
        <begin position="149"/>
        <end position="207"/>
    </location>
</feature>
<keyword evidence="1" id="KW-0805">Transcription regulation</keyword>
<evidence type="ECO:0000256" key="5">
    <source>
        <dbReference type="SAM" id="MobiDB-lite"/>
    </source>
</evidence>
<feature type="compositionally biased region" description="Polar residues" evidence="5">
    <location>
        <begin position="149"/>
        <end position="175"/>
    </location>
</feature>
<dbReference type="PANTHER" id="PTHR31069:SF12">
    <property type="entry name" value="TRANSCRIPTION FACTOR DOMAIN-CONTAINING PROTEIN"/>
    <property type="match status" value="1"/>
</dbReference>
<dbReference type="SUPFAM" id="SSF57701">
    <property type="entry name" value="Zn2/Cys6 DNA-binding domain"/>
    <property type="match status" value="2"/>
</dbReference>
<dbReference type="CDD" id="cd00067">
    <property type="entry name" value="GAL4"/>
    <property type="match status" value="1"/>
</dbReference>
<evidence type="ECO:0000256" key="3">
    <source>
        <dbReference type="ARBA" id="ARBA00023163"/>
    </source>
</evidence>
<reference evidence="7" key="2">
    <citation type="journal article" date="2023" name="Proc. Natl. Acad. Sci. U.S.A.">
        <title>A global phylogenomic analysis of the shiitake genus Lentinula.</title>
        <authorList>
            <person name="Sierra-Patev S."/>
            <person name="Min B."/>
            <person name="Naranjo-Ortiz M."/>
            <person name="Looney B."/>
            <person name="Konkel Z."/>
            <person name="Slot J.C."/>
            <person name="Sakamoto Y."/>
            <person name="Steenwyk J.L."/>
            <person name="Rokas A."/>
            <person name="Carro J."/>
            <person name="Camarero S."/>
            <person name="Ferreira P."/>
            <person name="Molpeceres G."/>
            <person name="Ruiz-Duenas F.J."/>
            <person name="Serrano A."/>
            <person name="Henrissat B."/>
            <person name="Drula E."/>
            <person name="Hughes K.W."/>
            <person name="Mata J.L."/>
            <person name="Ishikawa N.K."/>
            <person name="Vargas-Isla R."/>
            <person name="Ushijima S."/>
            <person name="Smith C.A."/>
            <person name="Donoghue J."/>
            <person name="Ahrendt S."/>
            <person name="Andreopoulos W."/>
            <person name="He G."/>
            <person name="LaButti K."/>
            <person name="Lipzen A."/>
            <person name="Ng V."/>
            <person name="Riley R."/>
            <person name="Sandor L."/>
            <person name="Barry K."/>
            <person name="Martinez A.T."/>
            <person name="Xiao Y."/>
            <person name="Gibbons J.G."/>
            <person name="Terashima K."/>
            <person name="Grigoriev I.V."/>
            <person name="Hibbett D."/>
        </authorList>
    </citation>
    <scope>NUCLEOTIDE SEQUENCE</scope>
    <source>
        <strain evidence="7">Sp2 HRB7682 ss15</strain>
    </source>
</reference>
<dbReference type="PANTHER" id="PTHR31069">
    <property type="entry name" value="OLEATE-ACTIVATED TRANSCRIPTION FACTOR 1-RELATED"/>
    <property type="match status" value="1"/>
</dbReference>
<dbReference type="AlphaFoldDB" id="A0A9W9B1C0"/>
<comment type="caution">
    <text evidence="7">The sequence shown here is derived from an EMBL/GenBank/DDBJ whole genome shotgun (WGS) entry which is preliminary data.</text>
</comment>
<name>A0A9W9B1C0_9AGAR</name>
<dbReference type="Proteomes" id="UP001150238">
    <property type="component" value="Unassembled WGS sequence"/>
</dbReference>
<feature type="domain" description="Zn(2)-C6 fungal-type" evidence="6">
    <location>
        <begin position="76"/>
        <end position="108"/>
    </location>
</feature>
<evidence type="ECO:0000256" key="2">
    <source>
        <dbReference type="ARBA" id="ARBA00023125"/>
    </source>
</evidence>
<dbReference type="SMART" id="SM00066">
    <property type="entry name" value="GAL4"/>
    <property type="match status" value="2"/>
</dbReference>
<proteinExistence type="predicted"/>
<dbReference type="EMBL" id="JANVFS010000003">
    <property type="protein sequence ID" value="KAJ4494096.1"/>
    <property type="molecule type" value="Genomic_DNA"/>
</dbReference>
<evidence type="ECO:0000313" key="8">
    <source>
        <dbReference type="Proteomes" id="UP001150238"/>
    </source>
</evidence>
<organism evidence="7 8">
    <name type="scientific">Lentinula lateritia</name>
    <dbReference type="NCBI Taxonomy" id="40482"/>
    <lineage>
        <taxon>Eukaryota</taxon>
        <taxon>Fungi</taxon>
        <taxon>Dikarya</taxon>
        <taxon>Basidiomycota</taxon>
        <taxon>Agaricomycotina</taxon>
        <taxon>Agaricomycetes</taxon>
        <taxon>Agaricomycetidae</taxon>
        <taxon>Agaricales</taxon>
        <taxon>Marasmiineae</taxon>
        <taxon>Omphalotaceae</taxon>
        <taxon>Lentinula</taxon>
    </lineage>
</organism>
<dbReference type="PROSITE" id="PS50048">
    <property type="entry name" value="ZN2_CY6_FUNGAL_2"/>
    <property type="match status" value="2"/>
</dbReference>
<dbReference type="InterPro" id="IPR050675">
    <property type="entry name" value="OAF3"/>
</dbReference>